<dbReference type="Proteomes" id="UP000215902">
    <property type="component" value="Unassembled WGS sequence"/>
</dbReference>
<keyword evidence="3" id="KW-1185">Reference proteome</keyword>
<evidence type="ECO:0000313" key="3">
    <source>
        <dbReference type="Proteomes" id="UP000215902"/>
    </source>
</evidence>
<protein>
    <submittedName>
        <fullName evidence="2">Uncharacterized protein</fullName>
    </submittedName>
</protein>
<feature type="region of interest" description="Disordered" evidence="1">
    <location>
        <begin position="64"/>
        <end position="106"/>
    </location>
</feature>
<evidence type="ECO:0000256" key="1">
    <source>
        <dbReference type="SAM" id="MobiDB-lite"/>
    </source>
</evidence>
<gene>
    <name evidence="2" type="ORF">BOX15_Mlig024587g1</name>
</gene>
<dbReference type="EMBL" id="NIVC01000575">
    <property type="protein sequence ID" value="PAA80539.1"/>
    <property type="molecule type" value="Genomic_DNA"/>
</dbReference>
<comment type="caution">
    <text evidence="2">The sequence shown here is derived from an EMBL/GenBank/DDBJ whole genome shotgun (WGS) entry which is preliminary data.</text>
</comment>
<proteinExistence type="predicted"/>
<accession>A0A267G5E6</accession>
<dbReference type="AlphaFoldDB" id="A0A267G5E6"/>
<name>A0A267G5E6_9PLAT</name>
<organism evidence="2 3">
    <name type="scientific">Macrostomum lignano</name>
    <dbReference type="NCBI Taxonomy" id="282301"/>
    <lineage>
        <taxon>Eukaryota</taxon>
        <taxon>Metazoa</taxon>
        <taxon>Spiralia</taxon>
        <taxon>Lophotrochozoa</taxon>
        <taxon>Platyhelminthes</taxon>
        <taxon>Rhabditophora</taxon>
        <taxon>Macrostomorpha</taxon>
        <taxon>Macrostomida</taxon>
        <taxon>Macrostomidae</taxon>
        <taxon>Macrostomum</taxon>
    </lineage>
</organism>
<reference evidence="2 3" key="1">
    <citation type="submission" date="2017-06" db="EMBL/GenBank/DDBJ databases">
        <title>A platform for efficient transgenesis in Macrostomum lignano, a flatworm model organism for stem cell research.</title>
        <authorList>
            <person name="Berezikov E."/>
        </authorList>
    </citation>
    <scope>NUCLEOTIDE SEQUENCE [LARGE SCALE GENOMIC DNA]</scope>
    <source>
        <strain evidence="2">DV1</strain>
        <tissue evidence="2">Whole organism</tissue>
    </source>
</reference>
<evidence type="ECO:0000313" key="2">
    <source>
        <dbReference type="EMBL" id="PAA80539.1"/>
    </source>
</evidence>
<sequence length="156" mass="17792">MTEKSEQLEAAQSRRRQEAIDAICKESERRKCCAEVSGVSGWIRPRLTVNQTFLRRTLGSAIVSNCRSSQTGPGRLEKRPDHPETRERATKRVRTSDYPDQRCKISSDKLYRKREDTLNEEAVLSKRTRLSSAGLQSDSDTVKDTRPTGHRKSPNM</sequence>
<feature type="compositionally biased region" description="Basic and acidic residues" evidence="1">
    <location>
        <begin position="75"/>
        <end position="106"/>
    </location>
</feature>
<feature type="compositionally biased region" description="Polar residues" evidence="1">
    <location>
        <begin position="130"/>
        <end position="139"/>
    </location>
</feature>
<feature type="region of interest" description="Disordered" evidence="1">
    <location>
        <begin position="122"/>
        <end position="156"/>
    </location>
</feature>